<feature type="compositionally biased region" description="Basic and acidic residues" evidence="1">
    <location>
        <begin position="133"/>
        <end position="146"/>
    </location>
</feature>
<sequence length="178" mass="20715">MQFRKHHEKMRNAGEENFCPSRRAGAHAEQLVKRDHEDIGGPRETRSRHSLQSTRSEQVDDDEDDDDTDKVQIEYSYRQCRQLHRTHSCTLIDPRPKQENSTNAVKGKARANVRSMMTMRKSCGARKHRDRRRTKEKETNAREGKKPWCVPPASACHHQRSRRTSIPTATPRVHSARP</sequence>
<evidence type="ECO:0000313" key="2">
    <source>
        <dbReference type="EMBL" id="ETW84846.1"/>
    </source>
</evidence>
<feature type="compositionally biased region" description="Basic and acidic residues" evidence="1">
    <location>
        <begin position="30"/>
        <end position="47"/>
    </location>
</feature>
<keyword evidence="3" id="KW-1185">Reference proteome</keyword>
<dbReference type="EMBL" id="KI925456">
    <property type="protein sequence ID" value="ETW84846.1"/>
    <property type="molecule type" value="Genomic_DNA"/>
</dbReference>
<dbReference type="HOGENOM" id="CLU_1510808_0_0_1"/>
<dbReference type="AlphaFoldDB" id="W4KIH4"/>
<name>W4KIH4_HETIT</name>
<dbReference type="RefSeq" id="XP_009544474.1">
    <property type="nucleotide sequence ID" value="XM_009546179.1"/>
</dbReference>
<dbReference type="Proteomes" id="UP000030671">
    <property type="component" value="Unassembled WGS sequence"/>
</dbReference>
<dbReference type="InParanoid" id="W4KIH4"/>
<evidence type="ECO:0000256" key="1">
    <source>
        <dbReference type="SAM" id="MobiDB-lite"/>
    </source>
</evidence>
<gene>
    <name evidence="2" type="ORF">HETIRDRAFT_149305</name>
</gene>
<proteinExistence type="predicted"/>
<evidence type="ECO:0000313" key="3">
    <source>
        <dbReference type="Proteomes" id="UP000030671"/>
    </source>
</evidence>
<reference evidence="2 3" key="1">
    <citation type="journal article" date="2012" name="New Phytol.">
        <title>Insight into trade-off between wood decay and parasitism from the genome of a fungal forest pathogen.</title>
        <authorList>
            <person name="Olson A."/>
            <person name="Aerts A."/>
            <person name="Asiegbu F."/>
            <person name="Belbahri L."/>
            <person name="Bouzid O."/>
            <person name="Broberg A."/>
            <person name="Canback B."/>
            <person name="Coutinho P.M."/>
            <person name="Cullen D."/>
            <person name="Dalman K."/>
            <person name="Deflorio G."/>
            <person name="van Diepen L.T."/>
            <person name="Dunand C."/>
            <person name="Duplessis S."/>
            <person name="Durling M."/>
            <person name="Gonthier P."/>
            <person name="Grimwood J."/>
            <person name="Fossdal C.G."/>
            <person name="Hansson D."/>
            <person name="Henrissat B."/>
            <person name="Hietala A."/>
            <person name="Himmelstrand K."/>
            <person name="Hoffmeister D."/>
            <person name="Hogberg N."/>
            <person name="James T.Y."/>
            <person name="Karlsson M."/>
            <person name="Kohler A."/>
            <person name="Kues U."/>
            <person name="Lee Y.H."/>
            <person name="Lin Y.C."/>
            <person name="Lind M."/>
            <person name="Lindquist E."/>
            <person name="Lombard V."/>
            <person name="Lucas S."/>
            <person name="Lunden K."/>
            <person name="Morin E."/>
            <person name="Murat C."/>
            <person name="Park J."/>
            <person name="Raffaello T."/>
            <person name="Rouze P."/>
            <person name="Salamov A."/>
            <person name="Schmutz J."/>
            <person name="Solheim H."/>
            <person name="Stahlberg J."/>
            <person name="Velez H."/>
            <person name="de Vries R.P."/>
            <person name="Wiebenga A."/>
            <person name="Woodward S."/>
            <person name="Yakovlev I."/>
            <person name="Garbelotto M."/>
            <person name="Martin F."/>
            <person name="Grigoriev I.V."/>
            <person name="Stenlid J."/>
        </authorList>
    </citation>
    <scope>NUCLEOTIDE SEQUENCE [LARGE SCALE GENOMIC DNA]</scope>
    <source>
        <strain evidence="2 3">TC 32-1</strain>
    </source>
</reference>
<feature type="region of interest" description="Disordered" evidence="1">
    <location>
        <begin position="1"/>
        <end position="70"/>
    </location>
</feature>
<accession>W4KIH4</accession>
<organism evidence="2 3">
    <name type="scientific">Heterobasidion irregulare (strain TC 32-1)</name>
    <dbReference type="NCBI Taxonomy" id="747525"/>
    <lineage>
        <taxon>Eukaryota</taxon>
        <taxon>Fungi</taxon>
        <taxon>Dikarya</taxon>
        <taxon>Basidiomycota</taxon>
        <taxon>Agaricomycotina</taxon>
        <taxon>Agaricomycetes</taxon>
        <taxon>Russulales</taxon>
        <taxon>Bondarzewiaceae</taxon>
        <taxon>Heterobasidion</taxon>
        <taxon>Heterobasidion annosum species complex</taxon>
    </lineage>
</organism>
<feature type="compositionally biased region" description="Basic residues" evidence="1">
    <location>
        <begin position="123"/>
        <end position="132"/>
    </location>
</feature>
<feature type="region of interest" description="Disordered" evidence="1">
    <location>
        <begin position="85"/>
        <end position="178"/>
    </location>
</feature>
<dbReference type="KEGG" id="hir:HETIRDRAFT_149305"/>
<protein>
    <submittedName>
        <fullName evidence="2">Uncharacterized protein</fullName>
    </submittedName>
</protein>
<feature type="compositionally biased region" description="Acidic residues" evidence="1">
    <location>
        <begin position="59"/>
        <end position="68"/>
    </location>
</feature>
<dbReference type="GeneID" id="20667339"/>